<evidence type="ECO:0000313" key="1">
    <source>
        <dbReference type="EMBL" id="KAK6163833.1"/>
    </source>
</evidence>
<organism evidence="1 2">
    <name type="scientific">Rehmannia glutinosa</name>
    <name type="common">Chinese foxglove</name>
    <dbReference type="NCBI Taxonomy" id="99300"/>
    <lineage>
        <taxon>Eukaryota</taxon>
        <taxon>Viridiplantae</taxon>
        <taxon>Streptophyta</taxon>
        <taxon>Embryophyta</taxon>
        <taxon>Tracheophyta</taxon>
        <taxon>Spermatophyta</taxon>
        <taxon>Magnoliopsida</taxon>
        <taxon>eudicotyledons</taxon>
        <taxon>Gunneridae</taxon>
        <taxon>Pentapetalae</taxon>
        <taxon>asterids</taxon>
        <taxon>lamiids</taxon>
        <taxon>Lamiales</taxon>
        <taxon>Orobanchaceae</taxon>
        <taxon>Rehmannieae</taxon>
        <taxon>Rehmannia</taxon>
    </lineage>
</organism>
<dbReference type="PANTHER" id="PTHR11439:SF486">
    <property type="entry name" value="RLK (RECEPTOR-LIKE KINASE) PROTEIN, PUTATIVE-RELATED"/>
    <property type="match status" value="1"/>
</dbReference>
<dbReference type="Proteomes" id="UP001318860">
    <property type="component" value="Unassembled WGS sequence"/>
</dbReference>
<evidence type="ECO:0000313" key="2">
    <source>
        <dbReference type="Proteomes" id="UP001318860"/>
    </source>
</evidence>
<proteinExistence type="predicted"/>
<dbReference type="EMBL" id="JABTTQ020000001">
    <property type="protein sequence ID" value="KAK6163833.1"/>
    <property type="molecule type" value="Genomic_DNA"/>
</dbReference>
<reference evidence="1 2" key="1">
    <citation type="journal article" date="2021" name="Comput. Struct. Biotechnol. J.">
        <title>De novo genome assembly of the potent medicinal plant Rehmannia glutinosa using nanopore technology.</title>
        <authorList>
            <person name="Ma L."/>
            <person name="Dong C."/>
            <person name="Song C."/>
            <person name="Wang X."/>
            <person name="Zheng X."/>
            <person name="Niu Y."/>
            <person name="Chen S."/>
            <person name="Feng W."/>
        </authorList>
    </citation>
    <scope>NUCLEOTIDE SEQUENCE [LARGE SCALE GENOMIC DNA]</scope>
    <source>
        <strain evidence="1">DH-2019</strain>
    </source>
</reference>
<sequence length="116" mass="13131">MNTSIKIDLDTEGKPVDRTRYRALIRLLLYLTTSRPDIIFAVCVCARIQSVPKESQMAAVKKILRYLKGSQESDYGGCRVDRKSTSDTCQMLGNRLISWFSKKQNSIATSTVKHNT</sequence>
<dbReference type="PANTHER" id="PTHR11439">
    <property type="entry name" value="GAG-POL-RELATED RETROTRANSPOSON"/>
    <property type="match status" value="1"/>
</dbReference>
<comment type="caution">
    <text evidence="1">The sequence shown here is derived from an EMBL/GenBank/DDBJ whole genome shotgun (WGS) entry which is preliminary data.</text>
</comment>
<name>A0ABR0XXC5_REHGL</name>
<accession>A0ABR0XXC5</accession>
<keyword evidence="2" id="KW-1185">Reference proteome</keyword>
<protein>
    <submittedName>
        <fullName evidence="1">Uncharacterized protein</fullName>
    </submittedName>
</protein>
<gene>
    <name evidence="1" type="ORF">DH2020_000697</name>
</gene>